<evidence type="ECO:0000256" key="5">
    <source>
        <dbReference type="ARBA" id="ARBA00023136"/>
    </source>
</evidence>
<feature type="transmembrane region" description="Helical" evidence="6">
    <location>
        <begin position="180"/>
        <end position="200"/>
    </location>
</feature>
<evidence type="ECO:0000256" key="4">
    <source>
        <dbReference type="ARBA" id="ARBA00022989"/>
    </source>
</evidence>
<dbReference type="InterPro" id="IPR037185">
    <property type="entry name" value="EmrE-like"/>
</dbReference>
<dbReference type="EMBL" id="JBHTMU010000015">
    <property type="protein sequence ID" value="MFD1342780.1"/>
    <property type="molecule type" value="Genomic_DNA"/>
</dbReference>
<evidence type="ECO:0000256" key="1">
    <source>
        <dbReference type="ARBA" id="ARBA00004141"/>
    </source>
</evidence>
<feature type="transmembrane region" description="Helical" evidence="6">
    <location>
        <begin position="91"/>
        <end position="114"/>
    </location>
</feature>
<dbReference type="InterPro" id="IPR050638">
    <property type="entry name" value="AA-Vitamin_Transporters"/>
</dbReference>
<feature type="transmembrane region" description="Helical" evidence="6">
    <location>
        <begin position="271"/>
        <end position="289"/>
    </location>
</feature>
<evidence type="ECO:0000256" key="3">
    <source>
        <dbReference type="ARBA" id="ARBA00022692"/>
    </source>
</evidence>
<dbReference type="SUPFAM" id="SSF103481">
    <property type="entry name" value="Multidrug resistance efflux transporter EmrE"/>
    <property type="match status" value="2"/>
</dbReference>
<feature type="transmembrane region" description="Helical" evidence="6">
    <location>
        <begin position="121"/>
        <end position="139"/>
    </location>
</feature>
<name>A0ABW3ZIA0_9RHOB</name>
<gene>
    <name evidence="8" type="ORF">ACFQ4E_10150</name>
</gene>
<feature type="transmembrane region" description="Helical" evidence="6">
    <location>
        <begin position="215"/>
        <end position="235"/>
    </location>
</feature>
<dbReference type="RefSeq" id="WP_386803161.1">
    <property type="nucleotide sequence ID" value="NZ_JBHTMU010000015.1"/>
</dbReference>
<proteinExistence type="inferred from homology"/>
<evidence type="ECO:0000256" key="2">
    <source>
        <dbReference type="ARBA" id="ARBA00007362"/>
    </source>
</evidence>
<dbReference type="InterPro" id="IPR000620">
    <property type="entry name" value="EamA_dom"/>
</dbReference>
<feature type="transmembrane region" description="Helical" evidence="6">
    <location>
        <begin position="145"/>
        <end position="168"/>
    </location>
</feature>
<protein>
    <submittedName>
        <fullName evidence="8">DMT family transporter</fullName>
    </submittedName>
</protein>
<feature type="transmembrane region" description="Helical" evidence="6">
    <location>
        <begin position="38"/>
        <end position="55"/>
    </location>
</feature>
<feature type="domain" description="EamA" evidence="7">
    <location>
        <begin position="6"/>
        <end position="138"/>
    </location>
</feature>
<dbReference type="Proteomes" id="UP001597135">
    <property type="component" value="Unassembled WGS sequence"/>
</dbReference>
<evidence type="ECO:0000256" key="6">
    <source>
        <dbReference type="SAM" id="Phobius"/>
    </source>
</evidence>
<dbReference type="PANTHER" id="PTHR32322:SF2">
    <property type="entry name" value="EAMA DOMAIN-CONTAINING PROTEIN"/>
    <property type="match status" value="1"/>
</dbReference>
<evidence type="ECO:0000259" key="7">
    <source>
        <dbReference type="Pfam" id="PF00892"/>
    </source>
</evidence>
<feature type="transmembrane region" description="Helical" evidence="6">
    <location>
        <begin position="67"/>
        <end position="85"/>
    </location>
</feature>
<evidence type="ECO:0000313" key="8">
    <source>
        <dbReference type="EMBL" id="MFD1342780.1"/>
    </source>
</evidence>
<keyword evidence="9" id="KW-1185">Reference proteome</keyword>
<accession>A0ABW3ZIA0</accession>
<comment type="similarity">
    <text evidence="2">Belongs to the EamA transporter family.</text>
</comment>
<feature type="domain" description="EamA" evidence="7">
    <location>
        <begin position="157"/>
        <end position="289"/>
    </location>
</feature>
<keyword evidence="5 6" id="KW-0472">Membrane</keyword>
<keyword evidence="3 6" id="KW-0812">Transmembrane</keyword>
<evidence type="ECO:0000313" key="9">
    <source>
        <dbReference type="Proteomes" id="UP001597135"/>
    </source>
</evidence>
<sequence length="314" mass="33453">MSGAARGHLAMLAFSALVAGSFSLGRMAAPLISPDAFNAVRFVIAGGIMLVWLRASGPIRPAAFAAPWRYLLLAGLFVFYFVTMFEGLKTAAPVSLSAVFTLTPVISAVFGWWLLRQATTLRMALALTIGGIGALWVVFRADWQAFLGFAVGQGETIYFTGVLAHALYTPLLKRLNRGESAAEFNTGVLVTGAVLLLLWGGPSIVDTDWARLPPIVWITLGYTATFATVVSFACLRFGAQHLPSAKVMAYTYLVPSWVLVWELALGNGTPAGTILVGVGLTAIALLLLLRDEEARSPRAAEAAPASGTVRTHRD</sequence>
<comment type="caution">
    <text evidence="8">The sequence shown here is derived from an EMBL/GenBank/DDBJ whole genome shotgun (WGS) entry which is preliminary data.</text>
</comment>
<reference evidence="9" key="1">
    <citation type="journal article" date="2019" name="Int. J. Syst. Evol. Microbiol.">
        <title>The Global Catalogue of Microorganisms (GCM) 10K type strain sequencing project: providing services to taxonomists for standard genome sequencing and annotation.</title>
        <authorList>
            <consortium name="The Broad Institute Genomics Platform"/>
            <consortium name="The Broad Institute Genome Sequencing Center for Infectious Disease"/>
            <person name="Wu L."/>
            <person name="Ma J."/>
        </authorList>
    </citation>
    <scope>NUCLEOTIDE SEQUENCE [LARGE SCALE GENOMIC DNA]</scope>
    <source>
        <strain evidence="9">CCUG 62953</strain>
    </source>
</reference>
<organism evidence="8 9">
    <name type="scientific">Litorisediminicola beolgyonensis</name>
    <dbReference type="NCBI Taxonomy" id="1173614"/>
    <lineage>
        <taxon>Bacteria</taxon>
        <taxon>Pseudomonadati</taxon>
        <taxon>Pseudomonadota</taxon>
        <taxon>Alphaproteobacteria</taxon>
        <taxon>Rhodobacterales</taxon>
        <taxon>Paracoccaceae</taxon>
        <taxon>Litorisediminicola</taxon>
    </lineage>
</organism>
<dbReference type="PANTHER" id="PTHR32322">
    <property type="entry name" value="INNER MEMBRANE TRANSPORTER"/>
    <property type="match status" value="1"/>
</dbReference>
<feature type="transmembrane region" description="Helical" evidence="6">
    <location>
        <begin position="247"/>
        <end position="265"/>
    </location>
</feature>
<dbReference type="Pfam" id="PF00892">
    <property type="entry name" value="EamA"/>
    <property type="match status" value="2"/>
</dbReference>
<comment type="subcellular location">
    <subcellularLocation>
        <location evidence="1">Membrane</location>
        <topology evidence="1">Multi-pass membrane protein</topology>
    </subcellularLocation>
</comment>
<keyword evidence="4 6" id="KW-1133">Transmembrane helix</keyword>